<gene>
    <name evidence="1" type="ORF">HPB50_016207</name>
</gene>
<evidence type="ECO:0000313" key="2">
    <source>
        <dbReference type="Proteomes" id="UP000821845"/>
    </source>
</evidence>
<evidence type="ECO:0000313" key="1">
    <source>
        <dbReference type="EMBL" id="KAH6936345.1"/>
    </source>
</evidence>
<accession>A0ACB7SNZ1</accession>
<organism evidence="1 2">
    <name type="scientific">Hyalomma asiaticum</name>
    <name type="common">Tick</name>
    <dbReference type="NCBI Taxonomy" id="266040"/>
    <lineage>
        <taxon>Eukaryota</taxon>
        <taxon>Metazoa</taxon>
        <taxon>Ecdysozoa</taxon>
        <taxon>Arthropoda</taxon>
        <taxon>Chelicerata</taxon>
        <taxon>Arachnida</taxon>
        <taxon>Acari</taxon>
        <taxon>Parasitiformes</taxon>
        <taxon>Ixodida</taxon>
        <taxon>Ixodoidea</taxon>
        <taxon>Ixodidae</taxon>
        <taxon>Hyalomminae</taxon>
        <taxon>Hyalomma</taxon>
    </lineage>
</organism>
<dbReference type="Proteomes" id="UP000821845">
    <property type="component" value="Chromosome 3"/>
</dbReference>
<dbReference type="EMBL" id="CM023483">
    <property type="protein sequence ID" value="KAH6936345.1"/>
    <property type="molecule type" value="Genomic_DNA"/>
</dbReference>
<proteinExistence type="predicted"/>
<reference evidence="1" key="1">
    <citation type="submission" date="2020-05" db="EMBL/GenBank/DDBJ databases">
        <title>Large-scale comparative analyses of tick genomes elucidate their genetic diversity and vector capacities.</title>
        <authorList>
            <person name="Jia N."/>
            <person name="Wang J."/>
            <person name="Shi W."/>
            <person name="Du L."/>
            <person name="Sun Y."/>
            <person name="Zhan W."/>
            <person name="Jiang J."/>
            <person name="Wang Q."/>
            <person name="Zhang B."/>
            <person name="Ji P."/>
            <person name="Sakyi L.B."/>
            <person name="Cui X."/>
            <person name="Yuan T."/>
            <person name="Jiang B."/>
            <person name="Yang W."/>
            <person name="Lam T.T.-Y."/>
            <person name="Chang Q."/>
            <person name="Ding S."/>
            <person name="Wang X."/>
            <person name="Zhu J."/>
            <person name="Ruan X."/>
            <person name="Zhao L."/>
            <person name="Wei J."/>
            <person name="Que T."/>
            <person name="Du C."/>
            <person name="Cheng J."/>
            <person name="Dai P."/>
            <person name="Han X."/>
            <person name="Huang E."/>
            <person name="Gao Y."/>
            <person name="Liu J."/>
            <person name="Shao H."/>
            <person name="Ye R."/>
            <person name="Li L."/>
            <person name="Wei W."/>
            <person name="Wang X."/>
            <person name="Wang C."/>
            <person name="Yang T."/>
            <person name="Huo Q."/>
            <person name="Li W."/>
            <person name="Guo W."/>
            <person name="Chen H."/>
            <person name="Zhou L."/>
            <person name="Ni X."/>
            <person name="Tian J."/>
            <person name="Zhou Y."/>
            <person name="Sheng Y."/>
            <person name="Liu T."/>
            <person name="Pan Y."/>
            <person name="Xia L."/>
            <person name="Li J."/>
            <person name="Zhao F."/>
            <person name="Cao W."/>
        </authorList>
    </citation>
    <scope>NUCLEOTIDE SEQUENCE</scope>
    <source>
        <strain evidence="1">Hyas-2018</strain>
    </source>
</reference>
<sequence>MRHEGPRGGDGSSRGDSCPGLLPYQNHGGASCTSLVGEERSSSACSSVAVVGPGAGPAGAAAHAVLRLPAPPLKESRHRWRSATHRRDGADTSCSGAHFPSVVDLFLRERLLTRSLKPKGSLMPV</sequence>
<comment type="caution">
    <text evidence="1">The sequence shown here is derived from an EMBL/GenBank/DDBJ whole genome shotgun (WGS) entry which is preliminary data.</text>
</comment>
<name>A0ACB7SNZ1_HYAAI</name>
<keyword evidence="2" id="KW-1185">Reference proteome</keyword>
<protein>
    <submittedName>
        <fullName evidence="1">Uncharacterized protein</fullName>
    </submittedName>
</protein>